<dbReference type="PROSITE" id="PS51257">
    <property type="entry name" value="PROKAR_LIPOPROTEIN"/>
    <property type="match status" value="1"/>
</dbReference>
<dbReference type="EMBL" id="AE016827">
    <property type="protein sequence ID" value="AAU37618.1"/>
    <property type="molecule type" value="Genomic_DNA"/>
</dbReference>
<evidence type="ECO:0008006" key="4">
    <source>
        <dbReference type="Google" id="ProtNLM"/>
    </source>
</evidence>
<dbReference type="OrthoDB" id="5680601at2"/>
<protein>
    <recommendedName>
        <fullName evidence="4">Lipoprotein</fullName>
    </recommendedName>
</protein>
<dbReference type="eggNOG" id="ENOG5031JYE">
    <property type="taxonomic scope" value="Bacteria"/>
</dbReference>
<dbReference type="RefSeq" id="WP_011200188.1">
    <property type="nucleotide sequence ID" value="NC_006300.1"/>
</dbReference>
<dbReference type="STRING" id="221988.MS1011"/>
<dbReference type="AlphaFoldDB" id="Q65TU2"/>
<evidence type="ECO:0000313" key="3">
    <source>
        <dbReference type="Proteomes" id="UP000000607"/>
    </source>
</evidence>
<name>Q65TU2_MANSM</name>
<gene>
    <name evidence="2" type="ordered locus">MS1011</name>
</gene>
<organism evidence="2 3">
    <name type="scientific">Mannheimia succiniciproducens (strain KCTC 0769BP / MBEL55E)</name>
    <dbReference type="NCBI Taxonomy" id="221988"/>
    <lineage>
        <taxon>Bacteria</taxon>
        <taxon>Pseudomonadati</taxon>
        <taxon>Pseudomonadota</taxon>
        <taxon>Gammaproteobacteria</taxon>
        <taxon>Pasteurellales</taxon>
        <taxon>Pasteurellaceae</taxon>
        <taxon>Basfia</taxon>
    </lineage>
</organism>
<keyword evidence="3" id="KW-1185">Reference proteome</keyword>
<feature type="chain" id="PRO_5004269093" description="Lipoprotein" evidence="1">
    <location>
        <begin position="21"/>
        <end position="153"/>
    </location>
</feature>
<dbReference type="Proteomes" id="UP000000607">
    <property type="component" value="Chromosome"/>
</dbReference>
<sequence>MHKLKLILLTSTLFGLFACSNTQKTQIKTGYLKDNISQEELSNPTQYKRYYYSCQNFETGTESYLSTYFPLSRESRMKDNFGIYFQLDNGKVQPFDHIANKPLNARASRFEVIYRSYHPIQGAYIDLIASENSSVYYKDYRGMRSPWLDCKES</sequence>
<dbReference type="HOGENOM" id="CLU_143440_0_0_6"/>
<proteinExistence type="predicted"/>
<dbReference type="KEGG" id="msu:MS1011"/>
<accession>Q65TU2</accession>
<keyword evidence="1" id="KW-0732">Signal</keyword>
<evidence type="ECO:0000313" key="2">
    <source>
        <dbReference type="EMBL" id="AAU37618.1"/>
    </source>
</evidence>
<evidence type="ECO:0000256" key="1">
    <source>
        <dbReference type="SAM" id="SignalP"/>
    </source>
</evidence>
<feature type="signal peptide" evidence="1">
    <location>
        <begin position="1"/>
        <end position="20"/>
    </location>
</feature>
<reference evidence="2 3" key="1">
    <citation type="journal article" date="2004" name="Nat. Biotechnol.">
        <title>The genome sequence of the capnophilic rumen bacterium Mannheimia succiniciproducens.</title>
        <authorList>
            <person name="Hong S.H."/>
            <person name="Kim J.S."/>
            <person name="Lee S.Y."/>
            <person name="In Y.H."/>
            <person name="Choi S.S."/>
            <person name="Rih J.-K."/>
            <person name="Kim C.H."/>
            <person name="Jeong H."/>
            <person name="Hur C.G."/>
            <person name="Kim J.J."/>
        </authorList>
    </citation>
    <scope>NUCLEOTIDE SEQUENCE [LARGE SCALE GENOMIC DNA]</scope>
    <source>
        <strain evidence="3">KCTC 0769BP / MBEL55E</strain>
    </source>
</reference>